<comment type="caution">
    <text evidence="2">The sequence shown here is derived from an EMBL/GenBank/DDBJ whole genome shotgun (WGS) entry which is preliminary data.</text>
</comment>
<name>A0A9W4JDC5_9EURO</name>
<dbReference type="EMBL" id="CAJVPA010000196">
    <property type="protein sequence ID" value="CAG8393797.1"/>
    <property type="molecule type" value="Genomic_DNA"/>
</dbReference>
<organism evidence="2 3">
    <name type="scientific">Penicillium salamii</name>
    <dbReference type="NCBI Taxonomy" id="1612424"/>
    <lineage>
        <taxon>Eukaryota</taxon>
        <taxon>Fungi</taxon>
        <taxon>Dikarya</taxon>
        <taxon>Ascomycota</taxon>
        <taxon>Pezizomycotina</taxon>
        <taxon>Eurotiomycetes</taxon>
        <taxon>Eurotiomycetidae</taxon>
        <taxon>Eurotiales</taxon>
        <taxon>Aspergillaceae</taxon>
        <taxon>Penicillium</taxon>
    </lineage>
</organism>
<gene>
    <name evidence="2" type="ORF">PSALAMII_LOCUS7362</name>
</gene>
<sequence>MSRTHSQQCGPTTSEKPSDPVLRSRQPVRLPMTANPYLQHETQHQVSDMGYESPMLLEPSDLRSTRQFPERFINPNCMPSSDNYFIASQLVPQALPLRMHCHAPNISGSREDPGQATPNPTSSQDREDVGHSVRIDDLGFNSGPAATPSPVHFEERPDSLLNYLAPASAQQKTRLRNPNRRIPHSFDNLLHQDSWLSTPPTTGRESPQRKYYLYI</sequence>
<evidence type="ECO:0000313" key="3">
    <source>
        <dbReference type="Proteomes" id="UP001152646"/>
    </source>
</evidence>
<evidence type="ECO:0000313" key="2">
    <source>
        <dbReference type="EMBL" id="CAG8393797.1"/>
    </source>
</evidence>
<dbReference type="Proteomes" id="UP001152646">
    <property type="component" value="Unassembled WGS sequence"/>
</dbReference>
<reference evidence="2" key="1">
    <citation type="submission" date="2021-07" db="EMBL/GenBank/DDBJ databases">
        <authorList>
            <person name="Branca A.L. A."/>
        </authorList>
    </citation>
    <scope>NUCLEOTIDE SEQUENCE</scope>
</reference>
<dbReference type="AlphaFoldDB" id="A0A9W4JDC5"/>
<feature type="region of interest" description="Disordered" evidence="1">
    <location>
        <begin position="103"/>
        <end position="128"/>
    </location>
</feature>
<evidence type="ECO:0000256" key="1">
    <source>
        <dbReference type="SAM" id="MobiDB-lite"/>
    </source>
</evidence>
<feature type="compositionally biased region" description="Polar residues" evidence="1">
    <location>
        <begin position="1"/>
        <end position="15"/>
    </location>
</feature>
<proteinExistence type="predicted"/>
<accession>A0A9W4JDC5</accession>
<dbReference type="OrthoDB" id="3056235at2759"/>
<protein>
    <submittedName>
        <fullName evidence="2">Uncharacterized protein</fullName>
    </submittedName>
</protein>
<feature type="region of interest" description="Disordered" evidence="1">
    <location>
        <begin position="1"/>
        <end position="24"/>
    </location>
</feature>